<sequence>MNLPGVSATVVDDGELARFGTLTADPERPVADRARRGRR</sequence>
<accession>A0ABU0JIX5</accession>
<dbReference type="EMBL" id="JAUSVX010000021">
    <property type="protein sequence ID" value="MDQ0474236.1"/>
    <property type="molecule type" value="Genomic_DNA"/>
</dbReference>
<dbReference type="Proteomes" id="UP001242480">
    <property type="component" value="Unassembled WGS sequence"/>
</dbReference>
<evidence type="ECO:0000313" key="1">
    <source>
        <dbReference type="EMBL" id="MDQ0474236.1"/>
    </source>
</evidence>
<comment type="caution">
    <text evidence="1">The sequence shown here is derived from an EMBL/GenBank/DDBJ whole genome shotgun (WGS) entry which is preliminary data.</text>
</comment>
<gene>
    <name evidence="1" type="ORF">QO011_007276</name>
</gene>
<proteinExistence type="predicted"/>
<keyword evidence="2" id="KW-1185">Reference proteome</keyword>
<protein>
    <submittedName>
        <fullName evidence="1">Uncharacterized protein</fullName>
    </submittedName>
</protein>
<name>A0ABU0JIX5_9HYPH</name>
<organism evidence="1 2">
    <name type="scientific">Labrys wisconsinensis</name>
    <dbReference type="NCBI Taxonomy" id="425677"/>
    <lineage>
        <taxon>Bacteria</taxon>
        <taxon>Pseudomonadati</taxon>
        <taxon>Pseudomonadota</taxon>
        <taxon>Alphaproteobacteria</taxon>
        <taxon>Hyphomicrobiales</taxon>
        <taxon>Xanthobacteraceae</taxon>
        <taxon>Labrys</taxon>
    </lineage>
</organism>
<reference evidence="1 2" key="1">
    <citation type="submission" date="2023-07" db="EMBL/GenBank/DDBJ databases">
        <title>Genomic Encyclopedia of Type Strains, Phase IV (KMG-IV): sequencing the most valuable type-strain genomes for metagenomic binning, comparative biology and taxonomic classification.</title>
        <authorList>
            <person name="Goeker M."/>
        </authorList>
    </citation>
    <scope>NUCLEOTIDE SEQUENCE [LARGE SCALE GENOMIC DNA]</scope>
    <source>
        <strain evidence="1 2">DSM 19619</strain>
    </source>
</reference>
<evidence type="ECO:0000313" key="2">
    <source>
        <dbReference type="Proteomes" id="UP001242480"/>
    </source>
</evidence>